<evidence type="ECO:0000313" key="14">
    <source>
        <dbReference type="Proteomes" id="UP000694941"/>
    </source>
</evidence>
<comment type="similarity">
    <text evidence="2 12">Belongs to the amiloride-sensitive sodium channel (TC 1.A.6) family.</text>
</comment>
<comment type="subcellular location">
    <subcellularLocation>
        <location evidence="1">Membrane</location>
        <topology evidence="1">Multi-pass membrane protein</topology>
    </subcellularLocation>
</comment>
<sequence>MYSASWIREKIKNFRASQVLYFALTGALKVASVALCIYFFAAFLDDYFAYPSVLKVEMDMGENLTFPAVTICNYNRISSSGVKNCINKYESDVENYTIWSLCNILNSKATPTLSPAGQFMNTPKITALFVFITCFKDDRSIDDMTHMEKDMSKREISYISLPKSVRETLHFHAEDIIIGCSYDEEQCSFRNFTTSWNAVFGNCFTFNAHWEKKTQDLPVKEKGSQHGLKILAYMPVKKNTGSSLGTFGYRIVIHSPDIIPNVENDGLDIVPGSVTHVALEQIIFRRLPEPFGDSCGMKNITRNGAYDRELCLQFCAQLLNNETCGCGDPTAPLPDGVQPCILNNNSSSKLEKLKFSP</sequence>
<dbReference type="GeneID" id="111085369"/>
<feature type="transmembrane region" description="Helical" evidence="13">
    <location>
        <begin position="20"/>
        <end position="44"/>
    </location>
</feature>
<dbReference type="Gene3D" id="2.60.470.10">
    <property type="entry name" value="Acid-sensing ion channels like domains"/>
    <property type="match status" value="1"/>
</dbReference>
<dbReference type="Pfam" id="PF00858">
    <property type="entry name" value="ASC"/>
    <property type="match status" value="1"/>
</dbReference>
<keyword evidence="9 13" id="KW-0472">Membrane</keyword>
<evidence type="ECO:0000256" key="1">
    <source>
        <dbReference type="ARBA" id="ARBA00004141"/>
    </source>
</evidence>
<keyword evidence="5 12" id="KW-0812">Transmembrane</keyword>
<keyword evidence="6 13" id="KW-1133">Transmembrane helix</keyword>
<evidence type="ECO:0000256" key="2">
    <source>
        <dbReference type="ARBA" id="ARBA00007193"/>
    </source>
</evidence>
<keyword evidence="10 12" id="KW-0739">Sodium transport</keyword>
<name>A0ABM1S6T6_LIMPO</name>
<gene>
    <name evidence="15" type="primary">LOC111085369</name>
</gene>
<keyword evidence="4 12" id="KW-0894">Sodium channel</keyword>
<evidence type="ECO:0000256" key="5">
    <source>
        <dbReference type="ARBA" id="ARBA00022692"/>
    </source>
</evidence>
<accession>A0ABM1S6T6</accession>
<evidence type="ECO:0000256" key="10">
    <source>
        <dbReference type="ARBA" id="ARBA00023201"/>
    </source>
</evidence>
<dbReference type="RefSeq" id="XP_022239341.1">
    <property type="nucleotide sequence ID" value="XM_022383633.1"/>
</dbReference>
<dbReference type="Proteomes" id="UP000694941">
    <property type="component" value="Unplaced"/>
</dbReference>
<evidence type="ECO:0000256" key="6">
    <source>
        <dbReference type="ARBA" id="ARBA00022989"/>
    </source>
</evidence>
<reference evidence="15" key="1">
    <citation type="submission" date="2025-08" db="UniProtKB">
        <authorList>
            <consortium name="RefSeq"/>
        </authorList>
    </citation>
    <scope>IDENTIFICATION</scope>
    <source>
        <tissue evidence="15">Muscle</tissue>
    </source>
</reference>
<evidence type="ECO:0000313" key="15">
    <source>
        <dbReference type="RefSeq" id="XP_022239341.1"/>
    </source>
</evidence>
<dbReference type="InterPro" id="IPR001873">
    <property type="entry name" value="ENaC"/>
</dbReference>
<keyword evidence="7" id="KW-0915">Sodium</keyword>
<evidence type="ECO:0000256" key="11">
    <source>
        <dbReference type="ARBA" id="ARBA00023303"/>
    </source>
</evidence>
<dbReference type="PANTHER" id="PTHR11690">
    <property type="entry name" value="AMILORIDE-SENSITIVE SODIUM CHANNEL-RELATED"/>
    <property type="match status" value="1"/>
</dbReference>
<keyword evidence="11 12" id="KW-0407">Ion channel</keyword>
<evidence type="ECO:0000256" key="12">
    <source>
        <dbReference type="RuleBase" id="RU000679"/>
    </source>
</evidence>
<keyword evidence="8 12" id="KW-0406">Ion transport</keyword>
<evidence type="ECO:0000256" key="13">
    <source>
        <dbReference type="SAM" id="Phobius"/>
    </source>
</evidence>
<protein>
    <submittedName>
        <fullName evidence="15">Amiloride-sensitive sodium channel subunit gamma-like</fullName>
    </submittedName>
</protein>
<keyword evidence="3 12" id="KW-0813">Transport</keyword>
<keyword evidence="14" id="KW-1185">Reference proteome</keyword>
<organism evidence="14 15">
    <name type="scientific">Limulus polyphemus</name>
    <name type="common">Atlantic horseshoe crab</name>
    <dbReference type="NCBI Taxonomy" id="6850"/>
    <lineage>
        <taxon>Eukaryota</taxon>
        <taxon>Metazoa</taxon>
        <taxon>Ecdysozoa</taxon>
        <taxon>Arthropoda</taxon>
        <taxon>Chelicerata</taxon>
        <taxon>Merostomata</taxon>
        <taxon>Xiphosura</taxon>
        <taxon>Limulidae</taxon>
        <taxon>Limulus</taxon>
    </lineage>
</organism>
<evidence type="ECO:0000256" key="4">
    <source>
        <dbReference type="ARBA" id="ARBA00022461"/>
    </source>
</evidence>
<dbReference type="PRINTS" id="PR01078">
    <property type="entry name" value="AMINACHANNEL"/>
</dbReference>
<evidence type="ECO:0000256" key="3">
    <source>
        <dbReference type="ARBA" id="ARBA00022448"/>
    </source>
</evidence>
<evidence type="ECO:0000256" key="7">
    <source>
        <dbReference type="ARBA" id="ARBA00023053"/>
    </source>
</evidence>
<evidence type="ECO:0000256" key="9">
    <source>
        <dbReference type="ARBA" id="ARBA00023136"/>
    </source>
</evidence>
<dbReference type="PANTHER" id="PTHR11690:SF248">
    <property type="entry name" value="PICKPOCKET 17, ISOFORM A"/>
    <property type="match status" value="1"/>
</dbReference>
<evidence type="ECO:0000256" key="8">
    <source>
        <dbReference type="ARBA" id="ARBA00023065"/>
    </source>
</evidence>
<proteinExistence type="inferred from homology"/>